<evidence type="ECO:0000256" key="5">
    <source>
        <dbReference type="ARBA" id="ARBA00022759"/>
    </source>
</evidence>
<dbReference type="InterPro" id="IPR043128">
    <property type="entry name" value="Rev_trsase/Diguanyl_cyclase"/>
</dbReference>
<accession>A0A8S2PKW7</accession>
<evidence type="ECO:0000256" key="3">
    <source>
        <dbReference type="ARBA" id="ARBA00022695"/>
    </source>
</evidence>
<gene>
    <name evidence="10" type="ORF">TMI583_LOCUS26799</name>
</gene>
<protein>
    <recommendedName>
        <fullName evidence="9">Reverse transcriptase domain-containing protein</fullName>
    </recommendedName>
</protein>
<dbReference type="PANTHER" id="PTHR37984:SF5">
    <property type="entry name" value="PROTEIN NYNRIN-LIKE"/>
    <property type="match status" value="1"/>
</dbReference>
<evidence type="ECO:0000256" key="7">
    <source>
        <dbReference type="ARBA" id="ARBA00022918"/>
    </source>
</evidence>
<name>A0A8S2PKW7_9BILA</name>
<dbReference type="Gene3D" id="3.10.20.370">
    <property type="match status" value="1"/>
</dbReference>
<dbReference type="GO" id="GO:0004519">
    <property type="term" value="F:endonuclease activity"/>
    <property type="evidence" value="ECO:0007669"/>
    <property type="project" value="UniProtKB-KW"/>
</dbReference>
<dbReference type="Pfam" id="PF00078">
    <property type="entry name" value="RVT_1"/>
    <property type="match status" value="1"/>
</dbReference>
<evidence type="ECO:0000256" key="8">
    <source>
        <dbReference type="SAM" id="MobiDB-lite"/>
    </source>
</evidence>
<dbReference type="SUPFAM" id="SSF56672">
    <property type="entry name" value="DNA/RNA polymerases"/>
    <property type="match status" value="1"/>
</dbReference>
<sequence>QSKIFSPFSDNVRANLISIPSIPFDLNEVEEEANNRRITMDEQQQHFENENKEQLEEFDKAFQLIRDIINNNWDKFKLNLIPYVKGLANKTLLLTTDESNKTTNNEVEDEELDKKAFDEFMRNNFKKFTGTNEDPSAWLTEVINKFESLTILESHWFSYFPWLLTSKARLWFNDLEAQFNAHSWSEDIKLKCIPTVLQDNALNWYNRNASLINSWQQFVTFIKDEFGSKYKEQEAFERMKNYHQSINHSVIEFYNGIMDISREINPSPTDHNILQHLISNVKPSLKITILEKQPKNTIDFLNYAKMYEQLAQMVKNEPAIAEVAARSEQNSYYVPPHRRLDNGEQPQRYNVNNNGNSSTNAPSSTLITTTKKLNQLRGTDNNSSRLTDTIKIPAQVETSIRVSAALSTGRTLFRPSYNCKEQMPIIMSNNLLEIKDHQGFVNIYNPSNYPCVLTKEENKKLTPEKHIENLVKSISKQNEREKFRKVLLQFKHLFDTSGMSVAKTEVVHAINTQPHAPPSSKFYPLTAEKEKAMFQISQELLDSGLITKAKSEYASPALLMPKSDGSRRLVIDYKKLNNITIKDQYPLPNMEQTIQRLGEGYQFFTKIDLKSGFWQIPIRRDDRRKTAFITPFGLYMFNVLPQGLKNSPPTFQRVMNTVLEPCRDYCQVYLDDIVIPSKSMEDHLLHVQQVLEKLNISNLKLNPPKCSLAQSQINYLRHTITATTITPLNEKINAILNLKEPRTLKEANRFIGGIAWYRKYKFKWGHEQSLAFHKLKTMLTTEPLILKYPVDTKPLMLSTDASKIGIGGVLYQEIEGERFHLYYHSQLISKSQQHYDTIEKEALAIYKCFKRMRNYLLGREIIIFTDHCPLCHMMEKSIKNKRVDRIALLLQEYNIIQVIHVKGRHNCLPDYMSRNPVYDKDELMETDYGLQVDLSNRRMPGVVAGVTTRSMSK</sequence>
<keyword evidence="4" id="KW-0540">Nuclease</keyword>
<dbReference type="GO" id="GO:0003964">
    <property type="term" value="F:RNA-directed DNA polymerase activity"/>
    <property type="evidence" value="ECO:0007669"/>
    <property type="project" value="UniProtKB-KW"/>
</dbReference>
<dbReference type="Gene3D" id="3.10.10.10">
    <property type="entry name" value="HIV Type 1 Reverse Transcriptase, subunit A, domain 1"/>
    <property type="match status" value="1"/>
</dbReference>
<keyword evidence="2" id="KW-0808">Transferase</keyword>
<evidence type="ECO:0000313" key="11">
    <source>
        <dbReference type="Proteomes" id="UP000682733"/>
    </source>
</evidence>
<dbReference type="InterPro" id="IPR050951">
    <property type="entry name" value="Retrovirus_Pol_polyprotein"/>
</dbReference>
<keyword evidence="1" id="KW-0645">Protease</keyword>
<dbReference type="CDD" id="cd09274">
    <property type="entry name" value="RNase_HI_RT_Ty3"/>
    <property type="match status" value="1"/>
</dbReference>
<feature type="non-terminal residue" evidence="10">
    <location>
        <position position="1"/>
    </location>
</feature>
<evidence type="ECO:0000256" key="1">
    <source>
        <dbReference type="ARBA" id="ARBA00022670"/>
    </source>
</evidence>
<keyword evidence="7" id="KW-0695">RNA-directed DNA polymerase</keyword>
<feature type="compositionally biased region" description="Low complexity" evidence="8">
    <location>
        <begin position="350"/>
        <end position="364"/>
    </location>
</feature>
<dbReference type="FunFam" id="3.10.10.10:FF:000007">
    <property type="entry name" value="Retrovirus-related Pol polyprotein from transposon 17.6-like Protein"/>
    <property type="match status" value="1"/>
</dbReference>
<evidence type="ECO:0000259" key="9">
    <source>
        <dbReference type="PROSITE" id="PS50878"/>
    </source>
</evidence>
<dbReference type="InterPro" id="IPR000477">
    <property type="entry name" value="RT_dom"/>
</dbReference>
<dbReference type="Pfam" id="PF17917">
    <property type="entry name" value="RT_RNaseH"/>
    <property type="match status" value="1"/>
</dbReference>
<keyword evidence="6" id="KW-0378">Hydrolase</keyword>
<dbReference type="CDD" id="cd01647">
    <property type="entry name" value="RT_LTR"/>
    <property type="match status" value="1"/>
</dbReference>
<dbReference type="PANTHER" id="PTHR37984">
    <property type="entry name" value="PROTEIN CBG26694"/>
    <property type="match status" value="1"/>
</dbReference>
<evidence type="ECO:0000313" key="10">
    <source>
        <dbReference type="EMBL" id="CAF4053971.1"/>
    </source>
</evidence>
<dbReference type="PROSITE" id="PS50878">
    <property type="entry name" value="RT_POL"/>
    <property type="match status" value="1"/>
</dbReference>
<dbReference type="Gene3D" id="3.30.70.270">
    <property type="match status" value="2"/>
</dbReference>
<keyword evidence="3" id="KW-0548">Nucleotidyltransferase</keyword>
<dbReference type="GO" id="GO:0006508">
    <property type="term" value="P:proteolysis"/>
    <property type="evidence" value="ECO:0007669"/>
    <property type="project" value="UniProtKB-KW"/>
</dbReference>
<proteinExistence type="predicted"/>
<dbReference type="InterPro" id="IPR043502">
    <property type="entry name" value="DNA/RNA_pol_sf"/>
</dbReference>
<dbReference type="EMBL" id="CAJOBA010038034">
    <property type="protein sequence ID" value="CAF4053971.1"/>
    <property type="molecule type" value="Genomic_DNA"/>
</dbReference>
<dbReference type="Proteomes" id="UP000682733">
    <property type="component" value="Unassembled WGS sequence"/>
</dbReference>
<dbReference type="GO" id="GO:0008233">
    <property type="term" value="F:peptidase activity"/>
    <property type="evidence" value="ECO:0007669"/>
    <property type="project" value="UniProtKB-KW"/>
</dbReference>
<dbReference type="AlphaFoldDB" id="A0A8S2PKW7"/>
<evidence type="ECO:0000256" key="4">
    <source>
        <dbReference type="ARBA" id="ARBA00022722"/>
    </source>
</evidence>
<keyword evidence="5" id="KW-0255">Endonuclease</keyword>
<reference evidence="10" key="1">
    <citation type="submission" date="2021-02" db="EMBL/GenBank/DDBJ databases">
        <authorList>
            <person name="Nowell W R."/>
        </authorList>
    </citation>
    <scope>NUCLEOTIDE SEQUENCE</scope>
</reference>
<comment type="caution">
    <text evidence="10">The sequence shown here is derived from an EMBL/GenBank/DDBJ whole genome shotgun (WGS) entry which is preliminary data.</text>
</comment>
<evidence type="ECO:0000256" key="6">
    <source>
        <dbReference type="ARBA" id="ARBA00022801"/>
    </source>
</evidence>
<feature type="region of interest" description="Disordered" evidence="8">
    <location>
        <begin position="331"/>
        <end position="365"/>
    </location>
</feature>
<evidence type="ECO:0000256" key="2">
    <source>
        <dbReference type="ARBA" id="ARBA00022679"/>
    </source>
</evidence>
<feature type="domain" description="Reverse transcriptase" evidence="9">
    <location>
        <begin position="541"/>
        <end position="720"/>
    </location>
</feature>
<organism evidence="10 11">
    <name type="scientific">Didymodactylos carnosus</name>
    <dbReference type="NCBI Taxonomy" id="1234261"/>
    <lineage>
        <taxon>Eukaryota</taxon>
        <taxon>Metazoa</taxon>
        <taxon>Spiralia</taxon>
        <taxon>Gnathifera</taxon>
        <taxon>Rotifera</taxon>
        <taxon>Eurotatoria</taxon>
        <taxon>Bdelloidea</taxon>
        <taxon>Philodinida</taxon>
        <taxon>Philodinidae</taxon>
        <taxon>Didymodactylos</taxon>
    </lineage>
</organism>
<dbReference type="InterPro" id="IPR041373">
    <property type="entry name" value="RT_RNaseH"/>
</dbReference>